<proteinExistence type="predicted"/>
<keyword evidence="3" id="KW-1185">Reference proteome</keyword>
<dbReference type="AlphaFoldDB" id="A0A183DF45"/>
<accession>A0A183DF45</accession>
<organism evidence="4">
    <name type="scientific">Gongylonema pulchrum</name>
    <dbReference type="NCBI Taxonomy" id="637853"/>
    <lineage>
        <taxon>Eukaryota</taxon>
        <taxon>Metazoa</taxon>
        <taxon>Ecdysozoa</taxon>
        <taxon>Nematoda</taxon>
        <taxon>Chromadorea</taxon>
        <taxon>Rhabditida</taxon>
        <taxon>Spirurina</taxon>
        <taxon>Spiruromorpha</taxon>
        <taxon>Spiruroidea</taxon>
        <taxon>Gongylonematidae</taxon>
        <taxon>Gongylonema</taxon>
    </lineage>
</organism>
<name>A0A183DF45_9BILA</name>
<feature type="compositionally biased region" description="Low complexity" evidence="1">
    <location>
        <begin position="112"/>
        <end position="127"/>
    </location>
</feature>
<gene>
    <name evidence="2" type="ORF">GPUH_LOCUS7335</name>
</gene>
<evidence type="ECO:0000256" key="1">
    <source>
        <dbReference type="SAM" id="MobiDB-lite"/>
    </source>
</evidence>
<dbReference type="WBParaSite" id="GPUH_0000734501-mRNA-1">
    <property type="protein sequence ID" value="GPUH_0000734501-mRNA-1"/>
    <property type="gene ID" value="GPUH_0000734501"/>
</dbReference>
<feature type="region of interest" description="Disordered" evidence="1">
    <location>
        <begin position="137"/>
        <end position="156"/>
    </location>
</feature>
<feature type="region of interest" description="Disordered" evidence="1">
    <location>
        <begin position="176"/>
        <end position="214"/>
    </location>
</feature>
<dbReference type="EMBL" id="UYRT01018821">
    <property type="protein sequence ID" value="VDK58006.1"/>
    <property type="molecule type" value="Genomic_DNA"/>
</dbReference>
<evidence type="ECO:0000313" key="3">
    <source>
        <dbReference type="Proteomes" id="UP000271098"/>
    </source>
</evidence>
<reference evidence="4" key="1">
    <citation type="submission" date="2016-06" db="UniProtKB">
        <authorList>
            <consortium name="WormBaseParasite"/>
        </authorList>
    </citation>
    <scope>IDENTIFICATION</scope>
</reference>
<evidence type="ECO:0000313" key="4">
    <source>
        <dbReference type="WBParaSite" id="GPUH_0000734501-mRNA-1"/>
    </source>
</evidence>
<protein>
    <submittedName>
        <fullName evidence="4">VASP_tetra domain-containing protein</fullName>
    </submittedName>
</protein>
<feature type="region of interest" description="Disordered" evidence="1">
    <location>
        <begin position="108"/>
        <end position="127"/>
    </location>
</feature>
<reference evidence="2 3" key="2">
    <citation type="submission" date="2018-11" db="EMBL/GenBank/DDBJ databases">
        <authorList>
            <consortium name="Pathogen Informatics"/>
        </authorList>
    </citation>
    <scope>NUCLEOTIDE SEQUENCE [LARGE SCALE GENOMIC DNA]</scope>
</reference>
<sequence length="242" mass="25950">MWKVFTKRCKSIRLELERAIADENTSQCCLGVETAKHCEASAERTDQPSALCKSHSTSELLPTTSNNAIPENYQNGECLLTQQKYDSEIGNAEAQNEATSALNLALNGSLDPATEPTAKTKAPATVATEGTAMITEQLSQSSSSVPKNPGFTTSSPFKAGPSIASYSPVAAVQPKLNDLTTHSPPPPEKSSQQQQASPSQASSPQSNRPVVALTPAEKRIVDEIMRDSLQEFVEVKFIESIN</sequence>
<feature type="compositionally biased region" description="Low complexity" evidence="1">
    <location>
        <begin position="189"/>
        <end position="206"/>
    </location>
</feature>
<evidence type="ECO:0000313" key="2">
    <source>
        <dbReference type="EMBL" id="VDK58006.1"/>
    </source>
</evidence>
<dbReference type="Proteomes" id="UP000271098">
    <property type="component" value="Unassembled WGS sequence"/>
</dbReference>